<proteinExistence type="predicted"/>
<sequence length="584" mass="64900">SFYSFLGEYEGNMVLTADITFNARRDSLSNLYITNGTTGGTVKIAENVLAYFDKSAVQEHEGYLYYFKDDITLGAELWRYDGNKSYLVEDVIPGTEGAVNPRFFVKNGALYFTSSATNEPNVTKLYKIASSASHIKLLSYADYNGNEIKEADEPIITNTSYKINEQNISLFTSQHINNIMLEDGNYTLSATASKGWISTSSAIEKTINLPEDNGKTYSFGFKPEKEDTKVDASLLSDATRCGFPTPYTLFYRNTGFTKASGTIKLKPEANFSFESASPAPNSISGDTLIWLISDLDIGMKGKITINFTMPGVESMGDTLISKLYTRFKAVNNKSTASDSTTLQQILTCSYDPNDIQANPAGLGEKHLTLKNKPLEYLVRFQNMGTDKAFNIVVKNELQEEFDLSTFQVIGSSHDMYTKVEDNKLSFHFDNIQLPYEEADEPGSHGYILYRIKPKAGLPDSTVLNNQAFIYFDYNPAIETNVTFNTLVDKLPVTKTVLATKNDITAGIMKVYPNPADTYLNISWPETSASATAYYLTNSKGQVVLKSDSKAATVHQLDIAHLPQGLYFLKAVKSDSTFVRKIIIR</sequence>
<evidence type="ECO:0000313" key="4">
    <source>
        <dbReference type="Proteomes" id="UP001597094"/>
    </source>
</evidence>
<dbReference type="Pfam" id="PF18962">
    <property type="entry name" value="Por_Secre_tail"/>
    <property type="match status" value="1"/>
</dbReference>
<protein>
    <submittedName>
        <fullName evidence="3">T9SS type A sorting domain-containing protein</fullName>
    </submittedName>
</protein>
<dbReference type="Proteomes" id="UP001597094">
    <property type="component" value="Unassembled WGS sequence"/>
</dbReference>
<keyword evidence="4" id="KW-1185">Reference proteome</keyword>
<accession>A0ABW3STS2</accession>
<feature type="domain" description="Secretion system C-terminal sorting" evidence="1">
    <location>
        <begin position="510"/>
        <end position="583"/>
    </location>
</feature>
<comment type="caution">
    <text evidence="3">The sequence shown here is derived from an EMBL/GenBank/DDBJ whole genome shotgun (WGS) entry which is preliminary data.</text>
</comment>
<dbReference type="InterPro" id="IPR055353">
    <property type="entry name" value="DUF7619"/>
</dbReference>
<dbReference type="RefSeq" id="WP_377530489.1">
    <property type="nucleotide sequence ID" value="NZ_JBHTLD010000189.1"/>
</dbReference>
<organism evidence="3 4">
    <name type="scientific">Pontibacter rugosus</name>
    <dbReference type="NCBI Taxonomy" id="1745966"/>
    <lineage>
        <taxon>Bacteria</taxon>
        <taxon>Pseudomonadati</taxon>
        <taxon>Bacteroidota</taxon>
        <taxon>Cytophagia</taxon>
        <taxon>Cytophagales</taxon>
        <taxon>Hymenobacteraceae</taxon>
        <taxon>Pontibacter</taxon>
    </lineage>
</organism>
<name>A0ABW3STS2_9BACT</name>
<gene>
    <name evidence="3" type="ORF">ACFQ2O_16995</name>
</gene>
<feature type="domain" description="DUF7619" evidence="2">
    <location>
        <begin position="351"/>
        <end position="484"/>
    </location>
</feature>
<dbReference type="NCBIfam" id="TIGR04183">
    <property type="entry name" value="Por_Secre_tail"/>
    <property type="match status" value="1"/>
</dbReference>
<dbReference type="InterPro" id="IPR026444">
    <property type="entry name" value="Secre_tail"/>
</dbReference>
<evidence type="ECO:0000313" key="3">
    <source>
        <dbReference type="EMBL" id="MFD1187911.1"/>
    </source>
</evidence>
<evidence type="ECO:0000259" key="1">
    <source>
        <dbReference type="Pfam" id="PF18962"/>
    </source>
</evidence>
<feature type="non-terminal residue" evidence="3">
    <location>
        <position position="1"/>
    </location>
</feature>
<dbReference type="EMBL" id="JBHTLD010000189">
    <property type="protein sequence ID" value="MFD1187911.1"/>
    <property type="molecule type" value="Genomic_DNA"/>
</dbReference>
<evidence type="ECO:0000259" key="2">
    <source>
        <dbReference type="Pfam" id="PF24595"/>
    </source>
</evidence>
<dbReference type="Pfam" id="PF24595">
    <property type="entry name" value="DUF7619"/>
    <property type="match status" value="1"/>
</dbReference>
<reference evidence="4" key="1">
    <citation type="journal article" date="2019" name="Int. J. Syst. Evol. Microbiol.">
        <title>The Global Catalogue of Microorganisms (GCM) 10K type strain sequencing project: providing services to taxonomists for standard genome sequencing and annotation.</title>
        <authorList>
            <consortium name="The Broad Institute Genomics Platform"/>
            <consortium name="The Broad Institute Genome Sequencing Center for Infectious Disease"/>
            <person name="Wu L."/>
            <person name="Ma J."/>
        </authorList>
    </citation>
    <scope>NUCLEOTIDE SEQUENCE [LARGE SCALE GENOMIC DNA]</scope>
    <source>
        <strain evidence="4">JCM 31319</strain>
    </source>
</reference>